<dbReference type="GO" id="GO:0008615">
    <property type="term" value="P:pyridoxine biosynthetic process"/>
    <property type="evidence" value="ECO:0007669"/>
    <property type="project" value="InterPro"/>
</dbReference>
<dbReference type="InterPro" id="IPR012349">
    <property type="entry name" value="Split_barrel_FMN-bd"/>
</dbReference>
<dbReference type="STRING" id="341454.A0A4S2MVZ2"/>
<dbReference type="PIRSF" id="PIRSF000190">
    <property type="entry name" value="Pyd_amn-ph_oxd"/>
    <property type="match status" value="1"/>
</dbReference>
<comment type="pathway">
    <text evidence="2">Cofactor metabolism; pyridoxal 5'-phosphate salvage; pyridoxal 5'-phosphate from pyridoxamine 5'-phosphate: step 1/1.</text>
</comment>
<dbReference type="EC" id="1.4.3.5" evidence="4"/>
<dbReference type="SUPFAM" id="SSF50475">
    <property type="entry name" value="FMN-binding split barrel"/>
    <property type="match status" value="1"/>
</dbReference>
<dbReference type="GO" id="GO:0010181">
    <property type="term" value="F:FMN binding"/>
    <property type="evidence" value="ECO:0007669"/>
    <property type="project" value="InterPro"/>
</dbReference>
<feature type="non-terminal residue" evidence="9">
    <location>
        <position position="1"/>
    </location>
</feature>
<feature type="domain" description="Pyridoxamine 5'-phosphate oxidase N-terminal" evidence="8">
    <location>
        <begin position="29"/>
        <end position="148"/>
    </location>
</feature>
<dbReference type="InParanoid" id="A0A4S2MVZ2"/>
<dbReference type="Proteomes" id="UP000298138">
    <property type="component" value="Unassembled WGS sequence"/>
</dbReference>
<dbReference type="PANTHER" id="PTHR10851:SF0">
    <property type="entry name" value="PYRIDOXINE-5'-PHOSPHATE OXIDASE"/>
    <property type="match status" value="1"/>
</dbReference>
<dbReference type="OrthoDB" id="303614at2759"/>
<dbReference type="InterPro" id="IPR000659">
    <property type="entry name" value="Pyridox_Oxase"/>
</dbReference>
<evidence type="ECO:0000256" key="5">
    <source>
        <dbReference type="ARBA" id="ARBA00022630"/>
    </source>
</evidence>
<evidence type="ECO:0000256" key="2">
    <source>
        <dbReference type="ARBA" id="ARBA00004738"/>
    </source>
</evidence>
<dbReference type="InterPro" id="IPR011576">
    <property type="entry name" value="Pyridox_Oxase_N"/>
</dbReference>
<evidence type="ECO:0000313" key="10">
    <source>
        <dbReference type="Proteomes" id="UP000298138"/>
    </source>
</evidence>
<evidence type="ECO:0000256" key="1">
    <source>
        <dbReference type="ARBA" id="ARBA00001917"/>
    </source>
</evidence>
<keyword evidence="7" id="KW-0560">Oxidoreductase</keyword>
<organism evidence="9 10">
    <name type="scientific">Ascodesmis nigricans</name>
    <dbReference type="NCBI Taxonomy" id="341454"/>
    <lineage>
        <taxon>Eukaryota</taxon>
        <taxon>Fungi</taxon>
        <taxon>Dikarya</taxon>
        <taxon>Ascomycota</taxon>
        <taxon>Pezizomycotina</taxon>
        <taxon>Pezizomycetes</taxon>
        <taxon>Pezizales</taxon>
        <taxon>Ascodesmidaceae</taxon>
        <taxon>Ascodesmis</taxon>
    </lineage>
</organism>
<dbReference type="GO" id="GO:0004733">
    <property type="term" value="F:pyridoxamine phosphate oxidase activity"/>
    <property type="evidence" value="ECO:0007669"/>
    <property type="project" value="UniProtKB-EC"/>
</dbReference>
<accession>A0A4S2MVZ2</accession>
<evidence type="ECO:0000256" key="3">
    <source>
        <dbReference type="ARBA" id="ARBA00005037"/>
    </source>
</evidence>
<evidence type="ECO:0000256" key="6">
    <source>
        <dbReference type="ARBA" id="ARBA00022643"/>
    </source>
</evidence>
<feature type="non-terminal residue" evidence="9">
    <location>
        <position position="192"/>
    </location>
</feature>
<evidence type="ECO:0000256" key="4">
    <source>
        <dbReference type="ARBA" id="ARBA00012801"/>
    </source>
</evidence>
<dbReference type="Gene3D" id="2.30.110.10">
    <property type="entry name" value="Electron Transport, Fmn-binding Protein, Chain A"/>
    <property type="match status" value="1"/>
</dbReference>
<protein>
    <recommendedName>
        <fullName evidence="4">pyridoxal 5'-phosphate synthase</fullName>
        <ecNumber evidence="4">1.4.3.5</ecNumber>
    </recommendedName>
</protein>
<keyword evidence="10" id="KW-1185">Reference proteome</keyword>
<dbReference type="Pfam" id="PF01243">
    <property type="entry name" value="PNPOx_N"/>
    <property type="match status" value="1"/>
</dbReference>
<dbReference type="UniPathway" id="UPA01068">
    <property type="reaction ID" value="UER00304"/>
</dbReference>
<reference evidence="9 10" key="1">
    <citation type="submission" date="2019-04" db="EMBL/GenBank/DDBJ databases">
        <title>Comparative genomics and transcriptomics to analyze fruiting body development in filamentous ascomycetes.</title>
        <authorList>
            <consortium name="DOE Joint Genome Institute"/>
            <person name="Lutkenhaus R."/>
            <person name="Traeger S."/>
            <person name="Breuer J."/>
            <person name="Kuo A."/>
            <person name="Lipzen A."/>
            <person name="Pangilinan J."/>
            <person name="Dilworth D."/>
            <person name="Sandor L."/>
            <person name="Poggeler S."/>
            <person name="Barry K."/>
            <person name="Grigoriev I.V."/>
            <person name="Nowrousian M."/>
        </authorList>
    </citation>
    <scope>NUCLEOTIDE SEQUENCE [LARGE SCALE GENOMIC DNA]</scope>
    <source>
        <strain evidence="9 10">CBS 389.68</strain>
    </source>
</reference>
<keyword evidence="5" id="KW-0285">Flavoprotein</keyword>
<dbReference type="AlphaFoldDB" id="A0A4S2MVZ2"/>
<proteinExistence type="predicted"/>
<dbReference type="PANTHER" id="PTHR10851">
    <property type="entry name" value="PYRIDOXINE-5-PHOSPHATE OXIDASE"/>
    <property type="match status" value="1"/>
</dbReference>
<keyword evidence="6" id="KW-0288">FMN</keyword>
<name>A0A4S2MVZ2_9PEZI</name>
<dbReference type="EMBL" id="ML220123">
    <property type="protein sequence ID" value="TGZ80761.1"/>
    <property type="molecule type" value="Genomic_DNA"/>
</dbReference>
<comment type="pathway">
    <text evidence="3">Cofactor metabolism; pyridoxal 5'-phosphate salvage; pyridoxal 5'-phosphate from pyridoxine 5'-phosphate: step 1/1.</text>
</comment>
<sequence>KGSLTRSSLRSDNDPLSQFEDWFQAAKQAREKAPETTIFTTVRMPEGRPSSRIVYLKEKNDRNGGVAEKDDVLASGFVIYSNWGTSQKSADLKTNPLVGLTFWGASMERQVHIQGRAVKLTLGEGEGTSNSAQKYYSTRLLGSRIGACASRQSTPIDNDRKMLDEWVHQTEERFENRDEDIPCPPYWGGVGL</sequence>
<evidence type="ECO:0000259" key="8">
    <source>
        <dbReference type="Pfam" id="PF01243"/>
    </source>
</evidence>
<evidence type="ECO:0000256" key="7">
    <source>
        <dbReference type="ARBA" id="ARBA00023002"/>
    </source>
</evidence>
<evidence type="ECO:0000313" key="9">
    <source>
        <dbReference type="EMBL" id="TGZ80761.1"/>
    </source>
</evidence>
<comment type="cofactor">
    <cofactor evidence="1">
        <name>FMN</name>
        <dbReference type="ChEBI" id="CHEBI:58210"/>
    </cofactor>
</comment>
<gene>
    <name evidence="9" type="ORF">EX30DRAFT_293663</name>
</gene>